<keyword evidence="5" id="KW-0804">Transcription</keyword>
<dbReference type="SUPFAM" id="SSF54171">
    <property type="entry name" value="DNA-binding domain"/>
    <property type="match status" value="1"/>
</dbReference>
<organism evidence="10 11">
    <name type="scientific">Trapa incisa</name>
    <dbReference type="NCBI Taxonomy" id="236973"/>
    <lineage>
        <taxon>Eukaryota</taxon>
        <taxon>Viridiplantae</taxon>
        <taxon>Streptophyta</taxon>
        <taxon>Embryophyta</taxon>
        <taxon>Tracheophyta</taxon>
        <taxon>Spermatophyta</taxon>
        <taxon>Magnoliopsida</taxon>
        <taxon>eudicotyledons</taxon>
        <taxon>Gunneridae</taxon>
        <taxon>Pentapetalae</taxon>
        <taxon>rosids</taxon>
        <taxon>malvids</taxon>
        <taxon>Myrtales</taxon>
        <taxon>Lythraceae</taxon>
        <taxon>Trapa</taxon>
    </lineage>
</organism>
<evidence type="ECO:0000256" key="1">
    <source>
        <dbReference type="ARBA" id="ARBA00004123"/>
    </source>
</evidence>
<dbReference type="SMART" id="SM00380">
    <property type="entry name" value="AP2"/>
    <property type="match status" value="1"/>
</dbReference>
<comment type="subcellular location">
    <subcellularLocation>
        <location evidence="1">Nucleus</location>
    </subcellularLocation>
</comment>
<dbReference type="AlphaFoldDB" id="A0AAN7JIZ6"/>
<comment type="similarity">
    <text evidence="7">Belongs to the AP2/ERF transcription factor family. ERF subfamily.</text>
</comment>
<evidence type="ECO:0000256" key="4">
    <source>
        <dbReference type="ARBA" id="ARBA00023159"/>
    </source>
</evidence>
<dbReference type="GO" id="GO:0005634">
    <property type="term" value="C:nucleus"/>
    <property type="evidence" value="ECO:0007669"/>
    <property type="project" value="UniProtKB-SubCell"/>
</dbReference>
<evidence type="ECO:0000256" key="2">
    <source>
        <dbReference type="ARBA" id="ARBA00023015"/>
    </source>
</evidence>
<dbReference type="EMBL" id="JAXIOK010000022">
    <property type="protein sequence ID" value="KAK4744940.1"/>
    <property type="molecule type" value="Genomic_DNA"/>
</dbReference>
<evidence type="ECO:0000256" key="3">
    <source>
        <dbReference type="ARBA" id="ARBA00023125"/>
    </source>
</evidence>
<evidence type="ECO:0000313" key="10">
    <source>
        <dbReference type="EMBL" id="KAK4744940.1"/>
    </source>
</evidence>
<reference evidence="10 11" key="1">
    <citation type="journal article" date="2023" name="Hortic Res">
        <title>Pangenome of water caltrop reveals structural variations and asymmetric subgenome divergence after allopolyploidization.</title>
        <authorList>
            <person name="Zhang X."/>
            <person name="Chen Y."/>
            <person name="Wang L."/>
            <person name="Yuan Y."/>
            <person name="Fang M."/>
            <person name="Shi L."/>
            <person name="Lu R."/>
            <person name="Comes H.P."/>
            <person name="Ma Y."/>
            <person name="Chen Y."/>
            <person name="Huang G."/>
            <person name="Zhou Y."/>
            <person name="Zheng Z."/>
            <person name="Qiu Y."/>
        </authorList>
    </citation>
    <scope>NUCLEOTIDE SEQUENCE [LARGE SCALE GENOMIC DNA]</scope>
    <source>
        <tissue evidence="10">Roots</tissue>
    </source>
</reference>
<dbReference type="FunFam" id="3.30.730.10:FF:000001">
    <property type="entry name" value="Ethylene-responsive transcription factor 2"/>
    <property type="match status" value="1"/>
</dbReference>
<evidence type="ECO:0000256" key="6">
    <source>
        <dbReference type="ARBA" id="ARBA00023242"/>
    </source>
</evidence>
<keyword evidence="2" id="KW-0805">Transcription regulation</keyword>
<keyword evidence="11" id="KW-1185">Reference proteome</keyword>
<protein>
    <recommendedName>
        <fullName evidence="9">AP2/ERF domain-containing protein</fullName>
    </recommendedName>
</protein>
<feature type="region of interest" description="Disordered" evidence="8">
    <location>
        <begin position="140"/>
        <end position="161"/>
    </location>
</feature>
<keyword evidence="4" id="KW-0010">Activator</keyword>
<dbReference type="GO" id="GO:0003677">
    <property type="term" value="F:DNA binding"/>
    <property type="evidence" value="ECO:0007669"/>
    <property type="project" value="UniProtKB-KW"/>
</dbReference>
<feature type="compositionally biased region" description="Acidic residues" evidence="8">
    <location>
        <begin position="141"/>
        <end position="151"/>
    </location>
</feature>
<dbReference type="CDD" id="cd00018">
    <property type="entry name" value="AP2"/>
    <property type="match status" value="1"/>
</dbReference>
<dbReference type="PRINTS" id="PR00367">
    <property type="entry name" value="ETHRSPELEMNT"/>
</dbReference>
<dbReference type="GO" id="GO:0003700">
    <property type="term" value="F:DNA-binding transcription factor activity"/>
    <property type="evidence" value="ECO:0007669"/>
    <property type="project" value="InterPro"/>
</dbReference>
<dbReference type="Pfam" id="PF00847">
    <property type="entry name" value="AP2"/>
    <property type="match status" value="1"/>
</dbReference>
<dbReference type="InterPro" id="IPR001471">
    <property type="entry name" value="AP2/ERF_dom"/>
</dbReference>
<sequence length="233" mass="26163">MSGLADDQSPISRSDSCRAAVSDEEVVLLASSRFKKRAGRRVFKETRHPVYRGVRRRNNDKWVCELREPRKNTRIWLGTYPTAEMAARAHDVGAMALRGKGACLNFADSAWRLHLPGSTDAAVIRRAAMEAAVAFRPSEERVEEEGAGYEADNDKEMHGGGLSNPAKISGMVVLPEMRETETDDQELFNVARWIDWPLLSPSASCSDHLIMDWDECYDADSHDIDLTLWSYSM</sequence>
<dbReference type="Proteomes" id="UP001345219">
    <property type="component" value="Chromosome 9"/>
</dbReference>
<evidence type="ECO:0000259" key="9">
    <source>
        <dbReference type="PROSITE" id="PS51032"/>
    </source>
</evidence>
<proteinExistence type="inferred from homology"/>
<feature type="domain" description="AP2/ERF" evidence="9">
    <location>
        <begin position="50"/>
        <end position="107"/>
    </location>
</feature>
<evidence type="ECO:0000256" key="7">
    <source>
        <dbReference type="ARBA" id="ARBA00024343"/>
    </source>
</evidence>
<dbReference type="PROSITE" id="PS51032">
    <property type="entry name" value="AP2_ERF"/>
    <property type="match status" value="1"/>
</dbReference>
<dbReference type="PANTHER" id="PTHR31839:SF25">
    <property type="entry name" value="DEHYDRATION-RESPONSIVE ELEMENT-BINDING PROTEIN 1F"/>
    <property type="match status" value="1"/>
</dbReference>
<keyword evidence="6" id="KW-0539">Nucleus</keyword>
<dbReference type="InterPro" id="IPR016177">
    <property type="entry name" value="DNA-bd_dom_sf"/>
</dbReference>
<evidence type="ECO:0000256" key="8">
    <source>
        <dbReference type="SAM" id="MobiDB-lite"/>
    </source>
</evidence>
<comment type="caution">
    <text evidence="10">The sequence shown here is derived from an EMBL/GenBank/DDBJ whole genome shotgun (WGS) entry which is preliminary data.</text>
</comment>
<dbReference type="PANTHER" id="PTHR31839">
    <property type="entry name" value="DEHYDRATION-RESPONSIVE ELEMENT-BINDING PROTEIN 1D"/>
    <property type="match status" value="1"/>
</dbReference>
<evidence type="ECO:0000313" key="11">
    <source>
        <dbReference type="Proteomes" id="UP001345219"/>
    </source>
</evidence>
<name>A0AAN7JIZ6_9MYRT</name>
<dbReference type="Gene3D" id="3.30.730.10">
    <property type="entry name" value="AP2/ERF domain"/>
    <property type="match status" value="1"/>
</dbReference>
<dbReference type="InterPro" id="IPR036955">
    <property type="entry name" value="AP2/ERF_dom_sf"/>
</dbReference>
<dbReference type="InterPro" id="IPR045277">
    <property type="entry name" value="DRE1A-I"/>
</dbReference>
<gene>
    <name evidence="10" type="ORF">SAY87_011252</name>
</gene>
<accession>A0AAN7JIZ6</accession>
<evidence type="ECO:0000256" key="5">
    <source>
        <dbReference type="ARBA" id="ARBA00023163"/>
    </source>
</evidence>
<keyword evidence="3" id="KW-0238">DNA-binding</keyword>